<dbReference type="SUPFAM" id="SSF49764">
    <property type="entry name" value="HSP20-like chaperones"/>
    <property type="match status" value="1"/>
</dbReference>
<evidence type="ECO:0000256" key="2">
    <source>
        <dbReference type="ARBA" id="ARBA00008932"/>
    </source>
</evidence>
<dbReference type="InterPro" id="IPR013783">
    <property type="entry name" value="Ig-like_fold"/>
</dbReference>
<evidence type="ECO:0000259" key="11">
    <source>
        <dbReference type="PROSITE" id="PS50202"/>
    </source>
</evidence>
<evidence type="ECO:0000313" key="12">
    <source>
        <dbReference type="EMBL" id="KAK4801819.1"/>
    </source>
</evidence>
<feature type="compositionally biased region" description="Polar residues" evidence="9">
    <location>
        <begin position="86"/>
        <end position="102"/>
    </location>
</feature>
<dbReference type="Proteomes" id="UP001346149">
    <property type="component" value="Unassembled WGS sequence"/>
</dbReference>
<evidence type="ECO:0000256" key="8">
    <source>
        <dbReference type="SAM" id="Coils"/>
    </source>
</evidence>
<keyword evidence="13" id="KW-1185">Reference proteome</keyword>
<evidence type="ECO:0000256" key="1">
    <source>
        <dbReference type="ARBA" id="ARBA00004211"/>
    </source>
</evidence>
<evidence type="ECO:0000256" key="4">
    <source>
        <dbReference type="ARBA" id="ARBA00022989"/>
    </source>
</evidence>
<keyword evidence="4" id="KW-1133">Transmembrane helix</keyword>
<organism evidence="12 13">
    <name type="scientific">Trapa natans</name>
    <name type="common">Water chestnut</name>
    <dbReference type="NCBI Taxonomy" id="22666"/>
    <lineage>
        <taxon>Eukaryota</taxon>
        <taxon>Viridiplantae</taxon>
        <taxon>Streptophyta</taxon>
        <taxon>Embryophyta</taxon>
        <taxon>Tracheophyta</taxon>
        <taxon>Spermatophyta</taxon>
        <taxon>Magnoliopsida</taxon>
        <taxon>eudicotyledons</taxon>
        <taxon>Gunneridae</taxon>
        <taxon>Pentapetalae</taxon>
        <taxon>rosids</taxon>
        <taxon>malvids</taxon>
        <taxon>Myrtales</taxon>
        <taxon>Lythraceae</taxon>
        <taxon>Trapa</taxon>
    </lineage>
</organism>
<dbReference type="GO" id="GO:0005789">
    <property type="term" value="C:endoplasmic reticulum membrane"/>
    <property type="evidence" value="ECO:0007669"/>
    <property type="project" value="InterPro"/>
</dbReference>
<dbReference type="GO" id="GO:0090158">
    <property type="term" value="P:endoplasmic reticulum membrane organization"/>
    <property type="evidence" value="ECO:0007669"/>
    <property type="project" value="TreeGrafter"/>
</dbReference>
<evidence type="ECO:0000256" key="9">
    <source>
        <dbReference type="SAM" id="MobiDB-lite"/>
    </source>
</evidence>
<reference evidence="12 13" key="1">
    <citation type="journal article" date="2023" name="Hortic Res">
        <title>Pangenome of water caltrop reveals structural variations and asymmetric subgenome divergence after allopolyploidization.</title>
        <authorList>
            <person name="Zhang X."/>
            <person name="Chen Y."/>
            <person name="Wang L."/>
            <person name="Yuan Y."/>
            <person name="Fang M."/>
            <person name="Shi L."/>
            <person name="Lu R."/>
            <person name="Comes H.P."/>
            <person name="Ma Y."/>
            <person name="Chen Y."/>
            <person name="Huang G."/>
            <person name="Zhou Y."/>
            <person name="Zheng Z."/>
            <person name="Qiu Y."/>
        </authorList>
    </citation>
    <scope>NUCLEOTIDE SEQUENCE [LARGE SCALE GENOMIC DNA]</scope>
    <source>
        <strain evidence="12">F231</strain>
    </source>
</reference>
<name>A0AAN7MA59_TRANT</name>
<dbReference type="EMBL" id="JAXQNO010000002">
    <property type="protein sequence ID" value="KAK4801819.1"/>
    <property type="molecule type" value="Genomic_DNA"/>
</dbReference>
<comment type="caution">
    <text evidence="12">The sequence shown here is derived from an EMBL/GenBank/DDBJ whole genome shotgun (WGS) entry which is preliminary data.</text>
</comment>
<feature type="domain" description="SHSP" evidence="10">
    <location>
        <begin position="271"/>
        <end position="377"/>
    </location>
</feature>
<comment type="similarity">
    <text evidence="2">Belongs to the VAMP-associated protein (VAP) (TC 9.B.17) family.</text>
</comment>
<feature type="coiled-coil region" evidence="8">
    <location>
        <begin position="121"/>
        <end position="148"/>
    </location>
</feature>
<dbReference type="Gene3D" id="2.60.40.10">
    <property type="entry name" value="Immunoglobulins"/>
    <property type="match status" value="1"/>
</dbReference>
<dbReference type="Pfam" id="PF00635">
    <property type="entry name" value="Motile_Sperm"/>
    <property type="match status" value="1"/>
</dbReference>
<dbReference type="PANTHER" id="PTHR10809">
    <property type="entry name" value="VESICLE-ASSOCIATED MEMBRANE PROTEIN-ASSOCIATED PROTEIN"/>
    <property type="match status" value="1"/>
</dbReference>
<dbReference type="PROSITE" id="PS50202">
    <property type="entry name" value="MSP"/>
    <property type="match status" value="1"/>
</dbReference>
<evidence type="ECO:0000313" key="13">
    <source>
        <dbReference type="Proteomes" id="UP001346149"/>
    </source>
</evidence>
<keyword evidence="8" id="KW-0175">Coiled coil</keyword>
<dbReference type="Pfam" id="PF00011">
    <property type="entry name" value="HSP20"/>
    <property type="match status" value="1"/>
</dbReference>
<dbReference type="AlphaFoldDB" id="A0AAN7MA59"/>
<dbReference type="InterPro" id="IPR016763">
    <property type="entry name" value="VAP"/>
</dbReference>
<feature type="region of interest" description="Disordered" evidence="9">
    <location>
        <begin position="194"/>
        <end position="213"/>
    </location>
</feature>
<protein>
    <recommendedName>
        <fullName evidence="14">SHSP domain-containing protein</fullName>
    </recommendedName>
</protein>
<dbReference type="InterPro" id="IPR000535">
    <property type="entry name" value="MSP_dom"/>
</dbReference>
<comment type="subcellular location">
    <subcellularLocation>
        <location evidence="1">Membrane</location>
        <topology evidence="1">Single-pass type IV membrane protein</topology>
    </subcellularLocation>
</comment>
<dbReference type="GO" id="GO:0061817">
    <property type="term" value="P:endoplasmic reticulum-plasma membrane tethering"/>
    <property type="evidence" value="ECO:0007669"/>
    <property type="project" value="TreeGrafter"/>
</dbReference>
<proteinExistence type="inferred from homology"/>
<dbReference type="GO" id="GO:0005886">
    <property type="term" value="C:plasma membrane"/>
    <property type="evidence" value="ECO:0007669"/>
    <property type="project" value="TreeGrafter"/>
</dbReference>
<dbReference type="PROSITE" id="PS01031">
    <property type="entry name" value="SHSP"/>
    <property type="match status" value="1"/>
</dbReference>
<dbReference type="InterPro" id="IPR008978">
    <property type="entry name" value="HSP20-like_chaperone"/>
</dbReference>
<dbReference type="InterPro" id="IPR002068">
    <property type="entry name" value="A-crystallin/Hsp20_dom"/>
</dbReference>
<dbReference type="InterPro" id="IPR008962">
    <property type="entry name" value="PapD-like_sf"/>
</dbReference>
<dbReference type="SUPFAM" id="SSF49354">
    <property type="entry name" value="PapD-like"/>
    <property type="match status" value="1"/>
</dbReference>
<dbReference type="CDD" id="cd00298">
    <property type="entry name" value="ACD_sHsps_p23-like"/>
    <property type="match status" value="1"/>
</dbReference>
<evidence type="ECO:0000256" key="6">
    <source>
        <dbReference type="PROSITE-ProRule" id="PRU00285"/>
    </source>
</evidence>
<evidence type="ECO:0000259" key="10">
    <source>
        <dbReference type="PROSITE" id="PS01031"/>
    </source>
</evidence>
<keyword evidence="3" id="KW-0812">Transmembrane</keyword>
<dbReference type="PANTHER" id="PTHR10809:SF6">
    <property type="entry name" value="AT11025P-RELATED"/>
    <property type="match status" value="1"/>
</dbReference>
<evidence type="ECO:0000256" key="3">
    <source>
        <dbReference type="ARBA" id="ARBA00022692"/>
    </source>
</evidence>
<dbReference type="Gene3D" id="2.60.40.790">
    <property type="match status" value="1"/>
</dbReference>
<feature type="domain" description="MSP" evidence="11">
    <location>
        <begin position="1"/>
        <end position="106"/>
    </location>
</feature>
<evidence type="ECO:0000256" key="5">
    <source>
        <dbReference type="ARBA" id="ARBA00023136"/>
    </source>
</evidence>
<sequence length="377" mass="41394">MTDSDVAFKVKSTNPKNYCVLPNTGVLLPRSACDVIAQKEDPPDMQCKDKFLLQSLRASDGATARDISAEMPPSPVPEGSEEDSSPRGSASDNGNTNGSDVASVTRPLVETHDKSSEAMLVSKLTEEKNTAIQQSDRLRQELELLRGQVNNSSRGGASFKFVVFVGLLGIILGIGVRCLCTRSTTPAVTLTRSLNTKDDDTSSSSSDDEEDRRIDFQRRSDRLAVSRSGRGFRQASSLFPGKPWANLLPTRSLSQVLNLMDQLMEDSFSRGYGAGLRRGRDVLGRNDALHLQIDTPGLGREDVKISVDENTLIIKAEAGTDSDEEESGRRYSSRIELPQNAYKINEIKAEMKNGVLEVCVPKVKEEERKDVFHIDVQ</sequence>
<comment type="similarity">
    <text evidence="6 7">Belongs to the small heat shock protein (HSP20) family.</text>
</comment>
<feature type="region of interest" description="Disordered" evidence="9">
    <location>
        <begin position="63"/>
        <end position="116"/>
    </location>
</feature>
<gene>
    <name evidence="12" type="ORF">SAY86_000022</name>
</gene>
<evidence type="ECO:0008006" key="14">
    <source>
        <dbReference type="Google" id="ProtNLM"/>
    </source>
</evidence>
<accession>A0AAN7MA59</accession>
<evidence type="ECO:0000256" key="7">
    <source>
        <dbReference type="RuleBase" id="RU003616"/>
    </source>
</evidence>
<keyword evidence="5" id="KW-0472">Membrane</keyword>